<dbReference type="STRING" id="46177.SAMN05660976_00256"/>
<dbReference type="EMBL" id="FOBF01000001">
    <property type="protein sequence ID" value="SEK32046.1"/>
    <property type="molecule type" value="Genomic_DNA"/>
</dbReference>
<proteinExistence type="predicted"/>
<dbReference type="Proteomes" id="UP000198953">
    <property type="component" value="Unassembled WGS sequence"/>
</dbReference>
<evidence type="ECO:0000313" key="1">
    <source>
        <dbReference type="EMBL" id="SEK32046.1"/>
    </source>
</evidence>
<reference evidence="1 2" key="1">
    <citation type="submission" date="2016-10" db="EMBL/GenBank/DDBJ databases">
        <authorList>
            <person name="de Groot N.N."/>
        </authorList>
    </citation>
    <scope>NUCLEOTIDE SEQUENCE [LARGE SCALE GENOMIC DNA]</scope>
    <source>
        <strain evidence="1 2">DSM 43357</strain>
    </source>
</reference>
<keyword evidence="2" id="KW-1185">Reference proteome</keyword>
<dbReference type="RefSeq" id="WP_091097659.1">
    <property type="nucleotide sequence ID" value="NZ_FOBF01000001.1"/>
</dbReference>
<accession>A0A1H7G150</accession>
<dbReference type="AlphaFoldDB" id="A0A1H7G150"/>
<gene>
    <name evidence="1" type="ORF">SAMN05660976_00256</name>
</gene>
<dbReference type="OrthoDB" id="3398186at2"/>
<name>A0A1H7G150_9ACTN</name>
<organism evidence="1 2">
    <name type="scientific">Nonomuraea pusilla</name>
    <dbReference type="NCBI Taxonomy" id="46177"/>
    <lineage>
        <taxon>Bacteria</taxon>
        <taxon>Bacillati</taxon>
        <taxon>Actinomycetota</taxon>
        <taxon>Actinomycetes</taxon>
        <taxon>Streptosporangiales</taxon>
        <taxon>Streptosporangiaceae</taxon>
        <taxon>Nonomuraea</taxon>
    </lineage>
</organism>
<evidence type="ECO:0000313" key="2">
    <source>
        <dbReference type="Proteomes" id="UP000198953"/>
    </source>
</evidence>
<protein>
    <submittedName>
        <fullName evidence="1">Uncharacterized protein</fullName>
    </submittedName>
</protein>
<sequence length="77" mass="9029">MLPVLLVAITTIISTLCYVSTCYMSPFGRCRKCQGKGRIPHRIGRGVRYCRRCDATGLRLRLGRHLWNYVRRLHHDR</sequence>